<keyword evidence="4" id="KW-0804">Transcription</keyword>
<evidence type="ECO:0000256" key="2">
    <source>
        <dbReference type="ARBA" id="ARBA00023015"/>
    </source>
</evidence>
<dbReference type="PRINTS" id="PR00455">
    <property type="entry name" value="HTHTETR"/>
</dbReference>
<feature type="region of interest" description="Disordered" evidence="6">
    <location>
        <begin position="1"/>
        <end position="26"/>
    </location>
</feature>
<dbReference type="Proteomes" id="UP000297385">
    <property type="component" value="Unassembled WGS sequence"/>
</dbReference>
<feature type="compositionally biased region" description="Basic and acidic residues" evidence="6">
    <location>
        <begin position="10"/>
        <end position="19"/>
    </location>
</feature>
<evidence type="ECO:0000256" key="3">
    <source>
        <dbReference type="ARBA" id="ARBA00023125"/>
    </source>
</evidence>
<proteinExistence type="predicted"/>
<dbReference type="PANTHER" id="PTHR30055:SF234">
    <property type="entry name" value="HTH-TYPE TRANSCRIPTIONAL REGULATOR BETI"/>
    <property type="match status" value="1"/>
</dbReference>
<organism evidence="8 9">
    <name type="scientific">Paraburkholderia dipogonis</name>
    <dbReference type="NCBI Taxonomy" id="1211383"/>
    <lineage>
        <taxon>Bacteria</taxon>
        <taxon>Pseudomonadati</taxon>
        <taxon>Pseudomonadota</taxon>
        <taxon>Betaproteobacteria</taxon>
        <taxon>Burkholderiales</taxon>
        <taxon>Burkholderiaceae</taxon>
        <taxon>Paraburkholderia</taxon>
    </lineage>
</organism>
<dbReference type="Pfam" id="PF13977">
    <property type="entry name" value="TetR_C_6"/>
    <property type="match status" value="1"/>
</dbReference>
<keyword evidence="3 5" id="KW-0238">DNA-binding</keyword>
<keyword evidence="2" id="KW-0805">Transcription regulation</keyword>
<dbReference type="EMBL" id="SNVI01000002">
    <property type="protein sequence ID" value="TFE41747.1"/>
    <property type="molecule type" value="Genomic_DNA"/>
</dbReference>
<feature type="domain" description="HTH tetR-type" evidence="7">
    <location>
        <begin position="282"/>
        <end position="342"/>
    </location>
</feature>
<dbReference type="InterPro" id="IPR001647">
    <property type="entry name" value="HTH_TetR"/>
</dbReference>
<dbReference type="GeneID" id="97308677"/>
<feature type="DNA-binding region" description="H-T-H motif" evidence="5">
    <location>
        <begin position="53"/>
        <end position="72"/>
    </location>
</feature>
<dbReference type="GO" id="GO:0003700">
    <property type="term" value="F:DNA-binding transcription factor activity"/>
    <property type="evidence" value="ECO:0007669"/>
    <property type="project" value="TreeGrafter"/>
</dbReference>
<dbReference type="AlphaFoldDB" id="A0A4Y8MW56"/>
<dbReference type="InterPro" id="IPR009057">
    <property type="entry name" value="Homeodomain-like_sf"/>
</dbReference>
<dbReference type="InterPro" id="IPR036271">
    <property type="entry name" value="Tet_transcr_reg_TetR-rel_C_sf"/>
</dbReference>
<sequence length="477" mass="53202">MQKKAIKQGIPDHSEETKPDMQPATQRNRELRIKEILDTARQVLQEDGYTRFATRRVADRVGITHGNLQYYFRTKEELLRTALSAYVSQVMADYIAIASRPGMGAAQRCSALISHIFQNINETDLPKFMVELWAFSWHEGYVADLLKDMQARFRGIFVKLLSELHPTLTNEECLVRAAVIGAQMDGMTIFASHGAYTGKDYIEFVRVAKRAVKMLVSASPQMLESEAPLRRSHPGAHGGSGAQVEGLGSDGYLQSQLLRLRVPQSTQDAFYYRPTTQGKRREIKVNEIVSTAANLLAAEGYANFTLARVAKELGILPSALQNYFPTYDDLLRTTLDAVGQVYLESFAEIGKPSDKPALERLCEIVTLFEDSRDLAVYRLWSELWALAQHSDITRELVRNGYAAYRVVCADLIREIDPSATARECLARATLVAALVDGAFVMNFCAPDQPVRMARVFELIMAITARVAHGQIATSDAA</sequence>
<comment type="caution">
    <text evidence="8">The sequence shown here is derived from an EMBL/GenBank/DDBJ whole genome shotgun (WGS) entry which is preliminary data.</text>
</comment>
<keyword evidence="1" id="KW-0678">Repressor</keyword>
<dbReference type="Gene3D" id="1.10.357.10">
    <property type="entry name" value="Tetracycline Repressor, domain 2"/>
    <property type="match status" value="2"/>
</dbReference>
<evidence type="ECO:0000313" key="8">
    <source>
        <dbReference type="EMBL" id="TFE41747.1"/>
    </source>
</evidence>
<evidence type="ECO:0000256" key="5">
    <source>
        <dbReference type="PROSITE-ProRule" id="PRU00335"/>
    </source>
</evidence>
<evidence type="ECO:0000256" key="6">
    <source>
        <dbReference type="SAM" id="MobiDB-lite"/>
    </source>
</evidence>
<dbReference type="PROSITE" id="PS50977">
    <property type="entry name" value="HTH_TETR_2"/>
    <property type="match status" value="2"/>
</dbReference>
<feature type="DNA-binding region" description="H-T-H motif" evidence="5">
    <location>
        <begin position="305"/>
        <end position="324"/>
    </location>
</feature>
<accession>A0A4Y8MW56</accession>
<evidence type="ECO:0000256" key="1">
    <source>
        <dbReference type="ARBA" id="ARBA00022491"/>
    </source>
</evidence>
<protein>
    <submittedName>
        <fullName evidence="8">TetR/AcrR family transcriptional regulator</fullName>
    </submittedName>
</protein>
<evidence type="ECO:0000313" key="9">
    <source>
        <dbReference type="Proteomes" id="UP000297385"/>
    </source>
</evidence>
<reference evidence="8 9" key="1">
    <citation type="submission" date="2019-03" db="EMBL/GenBank/DDBJ databases">
        <title>Complete Genome Sequence of Paraburkholderia dipogonis ICMP 19430T, a Nitrogen-fixing Symbiont of the South African Invasive Legume Dipogon lignosus in New Zealand.</title>
        <authorList>
            <person name="De Meyer S.E."/>
        </authorList>
    </citation>
    <scope>NUCLEOTIDE SEQUENCE [LARGE SCALE GENOMIC DNA]</scope>
    <source>
        <strain evidence="8 9">ICMP 19430</strain>
    </source>
</reference>
<dbReference type="Pfam" id="PF00440">
    <property type="entry name" value="TetR_N"/>
    <property type="match status" value="2"/>
</dbReference>
<gene>
    <name evidence="8" type="ORF">E2553_34430</name>
</gene>
<dbReference type="RefSeq" id="WP_134465044.1">
    <property type="nucleotide sequence ID" value="NZ_JBHSSZ010000049.1"/>
</dbReference>
<dbReference type="InterPro" id="IPR039538">
    <property type="entry name" value="BetI_C"/>
</dbReference>
<evidence type="ECO:0000259" key="7">
    <source>
        <dbReference type="PROSITE" id="PS50977"/>
    </source>
</evidence>
<evidence type="ECO:0000256" key="4">
    <source>
        <dbReference type="ARBA" id="ARBA00023163"/>
    </source>
</evidence>
<name>A0A4Y8MW56_9BURK</name>
<dbReference type="SUPFAM" id="SSF46689">
    <property type="entry name" value="Homeodomain-like"/>
    <property type="match status" value="2"/>
</dbReference>
<dbReference type="InterPro" id="IPR050109">
    <property type="entry name" value="HTH-type_TetR-like_transc_reg"/>
</dbReference>
<feature type="domain" description="HTH tetR-type" evidence="7">
    <location>
        <begin position="30"/>
        <end position="90"/>
    </location>
</feature>
<dbReference type="SUPFAM" id="SSF48498">
    <property type="entry name" value="Tetracyclin repressor-like, C-terminal domain"/>
    <property type="match status" value="1"/>
</dbReference>
<dbReference type="GO" id="GO:0000976">
    <property type="term" value="F:transcription cis-regulatory region binding"/>
    <property type="evidence" value="ECO:0007669"/>
    <property type="project" value="TreeGrafter"/>
</dbReference>
<dbReference type="PANTHER" id="PTHR30055">
    <property type="entry name" value="HTH-TYPE TRANSCRIPTIONAL REGULATOR RUTR"/>
    <property type="match status" value="1"/>
</dbReference>